<dbReference type="AlphaFoldDB" id="D1NX12"/>
<accession>D1NX12</accession>
<name>D1NX12_9BIFI</name>
<proteinExistence type="predicted"/>
<sequence length="78" mass="8770">MADNVKRLHSRVPNSAWRGRSRGIIAVQWVSVSRLHSTAAELQTFVQSMEQQTFAILQHVSFSDEDSSTTKSDGSRNH</sequence>
<organism evidence="1 2">
    <name type="scientific">Bifidobacterium gallicum DSM 20093 = LMG 11596</name>
    <dbReference type="NCBI Taxonomy" id="561180"/>
    <lineage>
        <taxon>Bacteria</taxon>
        <taxon>Bacillati</taxon>
        <taxon>Actinomycetota</taxon>
        <taxon>Actinomycetes</taxon>
        <taxon>Bifidobacteriales</taxon>
        <taxon>Bifidobacteriaceae</taxon>
        <taxon>Bifidobacterium</taxon>
    </lineage>
</organism>
<protein>
    <submittedName>
        <fullName evidence="1">Uncharacterized protein</fullName>
    </submittedName>
</protein>
<dbReference type="STRING" id="561180.BIFGAL_04420"/>
<reference evidence="1 2" key="1">
    <citation type="submission" date="2009-11" db="EMBL/GenBank/DDBJ databases">
        <authorList>
            <person name="Weinstock G."/>
            <person name="Sodergren E."/>
            <person name="Clifton S."/>
            <person name="Fulton L."/>
            <person name="Fulton B."/>
            <person name="Courtney L."/>
            <person name="Fronick C."/>
            <person name="Harrison M."/>
            <person name="Strong C."/>
            <person name="Farmer C."/>
            <person name="Delahaunty K."/>
            <person name="Markovic C."/>
            <person name="Hall O."/>
            <person name="Minx P."/>
            <person name="Tomlinson C."/>
            <person name="Mitreva M."/>
            <person name="Nelson J."/>
            <person name="Hou S."/>
            <person name="Wollam A."/>
            <person name="Pepin K.H."/>
            <person name="Johnson M."/>
            <person name="Bhonagiri V."/>
            <person name="Nash W.E."/>
            <person name="Warren W."/>
            <person name="Chinwalla A."/>
            <person name="Mardis E.R."/>
            <person name="Wilson R.K."/>
        </authorList>
    </citation>
    <scope>NUCLEOTIDE SEQUENCE [LARGE SCALE GENOMIC DNA]</scope>
    <source>
        <strain evidence="1 2">DSM 20093</strain>
    </source>
</reference>
<dbReference type="EMBL" id="ABXB03000008">
    <property type="protein sequence ID" value="EFA22072.1"/>
    <property type="molecule type" value="Genomic_DNA"/>
</dbReference>
<dbReference type="Proteomes" id="UP000003656">
    <property type="component" value="Unassembled WGS sequence"/>
</dbReference>
<comment type="caution">
    <text evidence="1">The sequence shown here is derived from an EMBL/GenBank/DDBJ whole genome shotgun (WGS) entry which is preliminary data.</text>
</comment>
<dbReference type="RefSeq" id="WP_006295903.1">
    <property type="nucleotide sequence ID" value="NZ_ABXB03000008.1"/>
</dbReference>
<evidence type="ECO:0000313" key="2">
    <source>
        <dbReference type="Proteomes" id="UP000003656"/>
    </source>
</evidence>
<gene>
    <name evidence="1" type="ORF">BIFGAL_04420</name>
</gene>
<evidence type="ECO:0000313" key="1">
    <source>
        <dbReference type="EMBL" id="EFA22072.1"/>
    </source>
</evidence>